<dbReference type="AlphaFoldDB" id="K3X5R5"/>
<evidence type="ECO:0000313" key="3">
    <source>
        <dbReference type="EnsemblProtists" id="PYU1_T012564"/>
    </source>
</evidence>
<dbReference type="InterPro" id="IPR036770">
    <property type="entry name" value="Ankyrin_rpt-contain_sf"/>
</dbReference>
<organism evidence="3 4">
    <name type="scientific">Globisporangium ultimum (strain ATCC 200006 / CBS 805.95 / DAOM BR144)</name>
    <name type="common">Pythium ultimum</name>
    <dbReference type="NCBI Taxonomy" id="431595"/>
    <lineage>
        <taxon>Eukaryota</taxon>
        <taxon>Sar</taxon>
        <taxon>Stramenopiles</taxon>
        <taxon>Oomycota</taxon>
        <taxon>Peronosporomycetes</taxon>
        <taxon>Pythiales</taxon>
        <taxon>Pythiaceae</taxon>
        <taxon>Globisporangium</taxon>
    </lineage>
</organism>
<dbReference type="PROSITE" id="PS50088">
    <property type="entry name" value="ANK_REPEAT"/>
    <property type="match status" value="1"/>
</dbReference>
<dbReference type="Pfam" id="PF00023">
    <property type="entry name" value="Ank"/>
    <property type="match status" value="1"/>
</dbReference>
<accession>K3X5R5</accession>
<keyword evidence="2" id="KW-0175">Coiled coil</keyword>
<feature type="repeat" description="ANK" evidence="1">
    <location>
        <begin position="57"/>
        <end position="89"/>
    </location>
</feature>
<dbReference type="eggNOG" id="ENOG502SKR9">
    <property type="taxonomic scope" value="Eukaryota"/>
</dbReference>
<evidence type="ECO:0000313" key="4">
    <source>
        <dbReference type="Proteomes" id="UP000019132"/>
    </source>
</evidence>
<reference evidence="3" key="3">
    <citation type="submission" date="2015-02" db="UniProtKB">
        <authorList>
            <consortium name="EnsemblProtists"/>
        </authorList>
    </citation>
    <scope>IDENTIFICATION</scope>
    <source>
        <strain evidence="3">DAOM BR144</strain>
    </source>
</reference>
<feature type="coiled-coil region" evidence="2">
    <location>
        <begin position="355"/>
        <end position="410"/>
    </location>
</feature>
<proteinExistence type="predicted"/>
<dbReference type="InParanoid" id="K3X5R5"/>
<protein>
    <submittedName>
        <fullName evidence="3">Uncharacterized protein</fullName>
    </submittedName>
</protein>
<name>K3X5R5_GLOUD</name>
<dbReference type="Proteomes" id="UP000019132">
    <property type="component" value="Unassembled WGS sequence"/>
</dbReference>
<reference evidence="4" key="2">
    <citation type="submission" date="2010-04" db="EMBL/GenBank/DDBJ databases">
        <authorList>
            <person name="Buell R."/>
            <person name="Hamilton J."/>
            <person name="Hostetler J."/>
        </authorList>
    </citation>
    <scope>NUCLEOTIDE SEQUENCE [LARGE SCALE GENOMIC DNA]</scope>
    <source>
        <strain evidence="4">DAOM:BR144</strain>
    </source>
</reference>
<dbReference type="InterPro" id="IPR002110">
    <property type="entry name" value="Ankyrin_rpt"/>
</dbReference>
<dbReference type="EnsemblProtists" id="PYU1_T012564">
    <property type="protein sequence ID" value="PYU1_T012564"/>
    <property type="gene ID" value="PYU1_G012538"/>
</dbReference>
<dbReference type="HOGENOM" id="CLU_499231_0_0_1"/>
<keyword evidence="4" id="KW-1185">Reference proteome</keyword>
<keyword evidence="1" id="KW-0040">ANK repeat</keyword>
<reference evidence="4" key="1">
    <citation type="journal article" date="2010" name="Genome Biol.">
        <title>Genome sequence of the necrotrophic plant pathogen Pythium ultimum reveals original pathogenicity mechanisms and effector repertoire.</title>
        <authorList>
            <person name="Levesque C.A."/>
            <person name="Brouwer H."/>
            <person name="Cano L."/>
            <person name="Hamilton J.P."/>
            <person name="Holt C."/>
            <person name="Huitema E."/>
            <person name="Raffaele S."/>
            <person name="Robideau G.P."/>
            <person name="Thines M."/>
            <person name="Win J."/>
            <person name="Zerillo M.M."/>
            <person name="Beakes G.W."/>
            <person name="Boore J.L."/>
            <person name="Busam D."/>
            <person name="Dumas B."/>
            <person name="Ferriera S."/>
            <person name="Fuerstenberg S.I."/>
            <person name="Gachon C.M."/>
            <person name="Gaulin E."/>
            <person name="Govers F."/>
            <person name="Grenville-Briggs L."/>
            <person name="Horner N."/>
            <person name="Hostetler J."/>
            <person name="Jiang R.H."/>
            <person name="Johnson J."/>
            <person name="Krajaejun T."/>
            <person name="Lin H."/>
            <person name="Meijer H.J."/>
            <person name="Moore B."/>
            <person name="Morris P."/>
            <person name="Phuntmart V."/>
            <person name="Puiu D."/>
            <person name="Shetty J."/>
            <person name="Stajich J.E."/>
            <person name="Tripathy S."/>
            <person name="Wawra S."/>
            <person name="van West P."/>
            <person name="Whitty B.R."/>
            <person name="Coutinho P.M."/>
            <person name="Henrissat B."/>
            <person name="Martin F."/>
            <person name="Thomas P.D."/>
            <person name="Tyler B.M."/>
            <person name="De Vries R.P."/>
            <person name="Kamoun S."/>
            <person name="Yandell M."/>
            <person name="Tisserat N."/>
            <person name="Buell C.R."/>
        </authorList>
    </citation>
    <scope>NUCLEOTIDE SEQUENCE</scope>
    <source>
        <strain evidence="4">DAOM:BR144</strain>
    </source>
</reference>
<dbReference type="Gene3D" id="1.25.40.20">
    <property type="entry name" value="Ankyrin repeat-containing domain"/>
    <property type="match status" value="1"/>
</dbReference>
<feature type="coiled-coil region" evidence="2">
    <location>
        <begin position="130"/>
        <end position="171"/>
    </location>
</feature>
<evidence type="ECO:0000256" key="2">
    <source>
        <dbReference type="SAM" id="Coils"/>
    </source>
</evidence>
<dbReference type="VEuPathDB" id="FungiDB:PYU1_G012538"/>
<feature type="coiled-coil region" evidence="2">
    <location>
        <begin position="231"/>
        <end position="258"/>
    </location>
</feature>
<dbReference type="STRING" id="431595.K3X5R5"/>
<dbReference type="SMART" id="SM00248">
    <property type="entry name" value="ANK"/>
    <property type="match status" value="2"/>
</dbReference>
<dbReference type="EMBL" id="GL376612">
    <property type="status" value="NOT_ANNOTATED_CDS"/>
    <property type="molecule type" value="Genomic_DNA"/>
</dbReference>
<sequence>MSALAPSDDDAATSAKVLELFDNEALWDADNTDEFILKLFRDLEVSGVNLVSVKDLGSNSLLHMTALWNRSVIMDELLRKGAELNEKNKNGHTPLDLAAHWGHFELASQLQHYGGKHTCECERDIAISQRDLTQQQNKECEAEMVNALQRLKQAKQEREEFRIERDRVLQLHSDVISECNLQADQLKLLQATITTITEEKHTLRIKAAQLTDELQCEQAARNNAVQGWKLAEKVIADMQQLHEECREREEEALAMRNEALQERDVARDIARQAQLDQGITKQHQTDAEKERDKALKTLMDTESELARDKELWRSRIAKIELDRRNIQIEIDRQTEILRSENSKLSKQVVGLTAMSSRLREELDETKIALANVQKQHQVQQRQLNSATDRVTELEKQVQTLLDERRDEYRRWRHKIEHNLQQTIASELKSMLEASVAAWRKLHECQEQILAFDMTSLSAIFHVSSSSSLDLSPESELPIALRPNTVTASIPSPRHVVLPFLQDKSTGLKESLSTPRMPTAVAAPGNNVPNIMNLHCVSQSIRKLPFD</sequence>
<dbReference type="OMA" id="FTHHREE"/>
<dbReference type="SUPFAM" id="SSF48403">
    <property type="entry name" value="Ankyrin repeat"/>
    <property type="match status" value="1"/>
</dbReference>
<evidence type="ECO:0000256" key="1">
    <source>
        <dbReference type="PROSITE-ProRule" id="PRU00023"/>
    </source>
</evidence>